<dbReference type="PROSITE" id="PS51733">
    <property type="entry name" value="BPL_LPL_CATALYTIC"/>
    <property type="match status" value="1"/>
</dbReference>
<gene>
    <name evidence="6" type="ORF">MARU1_003423</name>
</gene>
<evidence type="ECO:0000256" key="4">
    <source>
        <dbReference type="ARBA" id="ARBA00015925"/>
    </source>
</evidence>
<evidence type="ECO:0000256" key="3">
    <source>
        <dbReference type="ARBA" id="ARBA00008242"/>
    </source>
</evidence>
<dbReference type="GO" id="GO:0016874">
    <property type="term" value="F:ligase activity"/>
    <property type="evidence" value="ECO:0007669"/>
    <property type="project" value="UniProtKB-KW"/>
</dbReference>
<evidence type="ECO:0000259" key="5">
    <source>
        <dbReference type="PROSITE" id="PS51733"/>
    </source>
</evidence>
<feature type="domain" description="BPL/LPL catalytic" evidence="5">
    <location>
        <begin position="45"/>
        <end position="231"/>
    </location>
</feature>
<dbReference type="GO" id="GO:0005739">
    <property type="term" value="C:mitochondrion"/>
    <property type="evidence" value="ECO:0007669"/>
    <property type="project" value="TreeGrafter"/>
</dbReference>
<comment type="pathway">
    <text evidence="2">Protein modification; protein lipoylation via exogenous pathway; protein N(6)-(lipoyl)lysine from lipoate: step 2/2.</text>
</comment>
<organism evidence="6 7">
    <name type="scientific">Malassezia arunalokei</name>
    <dbReference type="NCBI Taxonomy" id="1514897"/>
    <lineage>
        <taxon>Eukaryota</taxon>
        <taxon>Fungi</taxon>
        <taxon>Dikarya</taxon>
        <taxon>Basidiomycota</taxon>
        <taxon>Ustilaginomycotina</taxon>
        <taxon>Malasseziomycetes</taxon>
        <taxon>Malasseziales</taxon>
        <taxon>Malasseziaceae</taxon>
        <taxon>Malassezia</taxon>
    </lineage>
</organism>
<name>A0AAJ5Z5T2_9BASI</name>
<keyword evidence="6" id="KW-0436">Ligase</keyword>
<dbReference type="AlphaFoldDB" id="A0AAJ5Z5T2"/>
<dbReference type="PANTHER" id="PTHR12561">
    <property type="entry name" value="LIPOATE-PROTEIN LIGASE"/>
    <property type="match status" value="1"/>
</dbReference>
<dbReference type="InterPro" id="IPR004562">
    <property type="entry name" value="LipoylTrfase_LipoateP_Ligase"/>
</dbReference>
<keyword evidence="7" id="KW-1185">Reference proteome</keyword>
<dbReference type="Proteomes" id="UP001217582">
    <property type="component" value="Chromosome 7"/>
</dbReference>
<proteinExistence type="inferred from homology"/>
<dbReference type="InterPro" id="IPR004143">
    <property type="entry name" value="BPL_LPL_catalytic"/>
</dbReference>
<accession>A0AAJ5Z5T2</accession>
<dbReference type="PANTHER" id="PTHR12561:SF3">
    <property type="entry name" value="LIPOYLTRANSFERASE 1, MITOCHONDRIAL"/>
    <property type="match status" value="1"/>
</dbReference>
<evidence type="ECO:0000313" key="7">
    <source>
        <dbReference type="Proteomes" id="UP001217582"/>
    </source>
</evidence>
<dbReference type="CDD" id="cd16443">
    <property type="entry name" value="LplA"/>
    <property type="match status" value="1"/>
</dbReference>
<evidence type="ECO:0000313" key="6">
    <source>
        <dbReference type="EMBL" id="WFD17373.1"/>
    </source>
</evidence>
<comment type="similarity">
    <text evidence="3">Belongs to the LplA family.</text>
</comment>
<dbReference type="EMBL" id="CP119922">
    <property type="protein sequence ID" value="WFD17373.1"/>
    <property type="molecule type" value="Genomic_DNA"/>
</dbReference>
<dbReference type="SUPFAM" id="SSF55681">
    <property type="entry name" value="Class II aaRS and biotin synthetases"/>
    <property type="match status" value="1"/>
</dbReference>
<dbReference type="Gene3D" id="3.30.930.10">
    <property type="entry name" value="Bira Bifunctional Protein, Domain 2"/>
    <property type="match status" value="1"/>
</dbReference>
<evidence type="ECO:0000256" key="2">
    <source>
        <dbReference type="ARBA" id="ARBA00005085"/>
    </source>
</evidence>
<dbReference type="Pfam" id="PF21948">
    <property type="entry name" value="LplA-B_cat"/>
    <property type="match status" value="1"/>
</dbReference>
<dbReference type="GO" id="GO:0017118">
    <property type="term" value="F:lipoyltransferase activity"/>
    <property type="evidence" value="ECO:0007669"/>
    <property type="project" value="TreeGrafter"/>
</dbReference>
<dbReference type="InterPro" id="IPR045864">
    <property type="entry name" value="aa-tRNA-synth_II/BPL/LPL"/>
</dbReference>
<protein>
    <recommendedName>
        <fullName evidence="4">Putative lipoate-protein ligase A</fullName>
    </recommendedName>
</protein>
<evidence type="ECO:0000256" key="1">
    <source>
        <dbReference type="ARBA" id="ARBA00003253"/>
    </source>
</evidence>
<dbReference type="GO" id="GO:0009249">
    <property type="term" value="P:protein lipoylation"/>
    <property type="evidence" value="ECO:0007669"/>
    <property type="project" value="InterPro"/>
</dbReference>
<reference evidence="6 7" key="1">
    <citation type="submission" date="2023-03" db="EMBL/GenBank/DDBJ databases">
        <title>Mating type loci evolution in Malassezia.</title>
        <authorList>
            <person name="Coelho M.A."/>
        </authorList>
    </citation>
    <scope>NUCLEOTIDE SEQUENCE [LARGE SCALE GENOMIC DNA]</scope>
    <source>
        <strain evidence="6 7">CBS 13387</strain>
    </source>
</reference>
<sequence length="373" mass="42237">MGSRPCARLCAQVRRYSTRPRIYVSHSHDVLFNLAWEDFVFRTTPGDVPACFLYINEPCVVVGRNQNIWSEIDPRAMCEYRVPIVRRLSGGGAVYHDLGNLNFSFHSSKTHFLRATHTDLMTRALRSPPISLPDRFGHAPVFRTQRNDLAVYDVHATHASDESVRKVSGSAYKLASGRAYHHGTLLLQANLQRMSMLKQRRNHIASKAVASVPSPVANLVDTFPAHAERLDWPCLLSAIRSEFERMYGTSEMVDVDVSYLDARASDGRRHVTPRDTYEDMQTWKWLYGSSPVFQVRASTKDVPYDVPLDLVLTCERGIIVRVDAESPDTPTRLAAQALLGVKYDAVAQAPPSRVPPNVWHTHERLRAWLYRAL</sequence>
<comment type="function">
    <text evidence="1">Catalyzes both the ATP-dependent activation of exogenously supplied lipoate to lipoyl-AMP and the transfer of the activated lipoyl onto the lipoyl domains of lipoate-dependent enzymes.</text>
</comment>